<gene>
    <name evidence="2" type="ORF">OSTQU699_LOCUS4457</name>
</gene>
<sequence length="407" mass="45899">MPHVHALSLDAESAERPLRKPASNRTVSNYLSDLQQGTNGQSGRADAHGLKDAMHCDAEGHSFREEQDSAEGVRMGCCICLRRKRSLPSWRGRLRLMRRRVATLRDQSNTAPHPWQPKLPRSSQGGSQVESADSDLCGPKSNNLVRQGAVAPAPEALDLDTESLSDDDFYSVEDVEIDEDSLYTDPDGTPEAATQNPLTRAREDLRSSSLKKRLSSMMKKLSFRRDAGRVDHLLLHEPMDDVDLRSGPPSADEFAEMLRFVGTWKADRSASDEYDGLCKVMQLGYAFKKALDASDTMKIEITQEELIYTGKVLGLFSLVERRPWSGDQVPHRRRDLRRGRALASVKRRHRMLVMLLEWKDPMEGKIVEHMQLSEDAASLVLRVDLRRKTGNAYGQEVHLRLVFRRVG</sequence>
<evidence type="ECO:0000313" key="3">
    <source>
        <dbReference type="Proteomes" id="UP000708148"/>
    </source>
</evidence>
<dbReference type="AlphaFoldDB" id="A0A8S1IW96"/>
<evidence type="ECO:0000256" key="1">
    <source>
        <dbReference type="SAM" id="MobiDB-lite"/>
    </source>
</evidence>
<keyword evidence="3" id="KW-1185">Reference proteome</keyword>
<dbReference type="EMBL" id="CAJHUC010000953">
    <property type="protein sequence ID" value="CAD7699100.1"/>
    <property type="molecule type" value="Genomic_DNA"/>
</dbReference>
<evidence type="ECO:0000313" key="2">
    <source>
        <dbReference type="EMBL" id="CAD7699100.1"/>
    </source>
</evidence>
<feature type="compositionally biased region" description="Polar residues" evidence="1">
    <location>
        <begin position="121"/>
        <end position="131"/>
    </location>
</feature>
<dbReference type="Proteomes" id="UP000708148">
    <property type="component" value="Unassembled WGS sequence"/>
</dbReference>
<reference evidence="2" key="1">
    <citation type="submission" date="2020-12" db="EMBL/GenBank/DDBJ databases">
        <authorList>
            <person name="Iha C."/>
        </authorList>
    </citation>
    <scope>NUCLEOTIDE SEQUENCE</scope>
</reference>
<organism evidence="2 3">
    <name type="scientific">Ostreobium quekettii</name>
    <dbReference type="NCBI Taxonomy" id="121088"/>
    <lineage>
        <taxon>Eukaryota</taxon>
        <taxon>Viridiplantae</taxon>
        <taxon>Chlorophyta</taxon>
        <taxon>core chlorophytes</taxon>
        <taxon>Ulvophyceae</taxon>
        <taxon>TCBD clade</taxon>
        <taxon>Bryopsidales</taxon>
        <taxon>Ostreobineae</taxon>
        <taxon>Ostreobiaceae</taxon>
        <taxon>Ostreobium</taxon>
    </lineage>
</organism>
<name>A0A8S1IW96_9CHLO</name>
<comment type="caution">
    <text evidence="2">The sequence shown here is derived from an EMBL/GenBank/DDBJ whole genome shotgun (WGS) entry which is preliminary data.</text>
</comment>
<feature type="region of interest" description="Disordered" evidence="1">
    <location>
        <begin position="104"/>
        <end position="144"/>
    </location>
</feature>
<dbReference type="OrthoDB" id="508046at2759"/>
<feature type="region of interest" description="Disordered" evidence="1">
    <location>
        <begin position="179"/>
        <end position="209"/>
    </location>
</feature>
<feature type="region of interest" description="Disordered" evidence="1">
    <location>
        <begin position="1"/>
        <end position="25"/>
    </location>
</feature>
<accession>A0A8S1IW96</accession>
<protein>
    <submittedName>
        <fullName evidence="2">Uncharacterized protein</fullName>
    </submittedName>
</protein>
<proteinExistence type="predicted"/>